<sequence>MYKGEVEMANTKAVNFRADAMFYKKTKEVLADEKISVSDVLNAALRKIANGTVDPREFVSSDLQNTQYQVAFEDLKKEILVGHQEIAQGKVTSVADVRKEFGLD</sequence>
<dbReference type="EMBL" id="CP002843">
    <property type="protein sequence ID" value="AEH55387.1"/>
    <property type="molecule type" value="Genomic_DNA"/>
</dbReference>
<dbReference type="HOGENOM" id="CLU_2248531_0_0_9"/>
<dbReference type="KEGG" id="scp:HMPREF0833_10356"/>
<organism evidence="1 2">
    <name type="scientific">Streptococcus parasanguinis (strain ATCC 15912 / DSM 6778 / CIP 104372 / LMG 14537)</name>
    <dbReference type="NCBI Taxonomy" id="760570"/>
    <lineage>
        <taxon>Bacteria</taxon>
        <taxon>Bacillati</taxon>
        <taxon>Bacillota</taxon>
        <taxon>Bacilli</taxon>
        <taxon>Lactobacillales</taxon>
        <taxon>Streptococcaceae</taxon>
        <taxon>Streptococcus</taxon>
    </lineage>
</organism>
<evidence type="ECO:0000313" key="2">
    <source>
        <dbReference type="Proteomes" id="UP000001502"/>
    </source>
</evidence>
<reference evidence="2" key="1">
    <citation type="submission" date="2011-06" db="EMBL/GenBank/DDBJ databases">
        <title>Complete sequence of Streptococcus parasanguinis strain ATCC 15912.</title>
        <authorList>
            <person name="Muzny D."/>
            <person name="Qin X."/>
            <person name="Buhay C."/>
            <person name="Dugan-Rocha S."/>
            <person name="Ding Y."/>
            <person name="Chen G."/>
            <person name="Hawes A."/>
            <person name="Holder M."/>
            <person name="Jhangiani S."/>
            <person name="Johnson A."/>
            <person name="Khan Z."/>
            <person name="Li Z."/>
            <person name="Liu W."/>
            <person name="Liu X."/>
            <person name="Perez L."/>
            <person name="Shen H."/>
            <person name="Wang Q."/>
            <person name="Watt J."/>
            <person name="Xi L."/>
            <person name="Xin Y."/>
            <person name="Zhou J."/>
            <person name="Deng J."/>
            <person name="Jiang H."/>
            <person name="Liu Y."/>
            <person name="Qu J."/>
            <person name="Song X.-Z."/>
            <person name="Zhang L."/>
            <person name="Villasana D."/>
            <person name="Johnson A."/>
            <person name="Liu J."/>
            <person name="Liyanage D."/>
            <person name="Lorensuhewa L."/>
            <person name="Robinson T."/>
            <person name="Song A."/>
            <person name="Song B.-B."/>
            <person name="Dinh H."/>
            <person name="Thornton R."/>
            <person name="Coyle M."/>
            <person name="Francisco L."/>
            <person name="Jackson L."/>
            <person name="Javaid M."/>
            <person name="Korchina V."/>
            <person name="Kovar C."/>
            <person name="Mata R."/>
            <person name="Mathew T."/>
            <person name="Ngo R."/>
            <person name="Nguyen L."/>
            <person name="Nguyen N."/>
            <person name="Okwuonu G."/>
            <person name="Ongeri F."/>
            <person name="Pham C."/>
            <person name="Simmons D."/>
            <person name="Wilczek-Boney K."/>
            <person name="Hale W."/>
            <person name="Jakkamsetti A."/>
            <person name="Pham P."/>
            <person name="Ruth R."/>
            <person name="San Lucas F."/>
            <person name="Warren J."/>
            <person name="Zhang J."/>
            <person name="Zhao Z."/>
            <person name="Zhou C."/>
            <person name="Zhu D."/>
            <person name="Lee S."/>
            <person name="Bess C."/>
            <person name="Blankenburg K."/>
            <person name="Forbes L."/>
            <person name="Fu Q."/>
            <person name="Gubbala S."/>
            <person name="Hirani K."/>
            <person name="Jayaseelan J.C."/>
            <person name="Lara F."/>
            <person name="Munidasa M."/>
            <person name="Palculict T."/>
            <person name="Patil S."/>
            <person name="Pu L.-L."/>
            <person name="Saada N."/>
            <person name="Tang L."/>
            <person name="Weissenberger G."/>
            <person name="Zhu Y."/>
            <person name="Hemphill L."/>
            <person name="Shang Y."/>
            <person name="Youmans B."/>
            <person name="Ayvaz T."/>
            <person name="Ross M."/>
            <person name="Santibanez J."/>
            <person name="Aqrawi P."/>
            <person name="Gross S."/>
            <person name="Joshi V."/>
            <person name="Fowler G."/>
            <person name="Nazareth L."/>
            <person name="Reid J."/>
            <person name="Worley K."/>
            <person name="Petrosino J."/>
            <person name="Highlander S."/>
            <person name="Gibbs R."/>
        </authorList>
    </citation>
    <scope>NUCLEOTIDE SEQUENCE [LARGE SCALE GENOMIC DNA]</scope>
    <source>
        <strain evidence="2">ATCC 15912 / DSM 6778 / CIP 104372 / LMG 14537</strain>
    </source>
</reference>
<evidence type="ECO:0008006" key="3">
    <source>
        <dbReference type="Google" id="ProtNLM"/>
    </source>
</evidence>
<gene>
    <name evidence="1" type="ordered locus">HMPREF0833_10356</name>
</gene>
<dbReference type="AlphaFoldDB" id="F8DG64"/>
<evidence type="ECO:0000313" key="1">
    <source>
        <dbReference type="EMBL" id="AEH55387.1"/>
    </source>
</evidence>
<dbReference type="Proteomes" id="UP000001502">
    <property type="component" value="Chromosome"/>
</dbReference>
<name>F8DG64_STREP</name>
<accession>F8DG64</accession>
<protein>
    <recommendedName>
        <fullName evidence="3">Antitoxin</fullName>
    </recommendedName>
</protein>
<proteinExistence type="predicted"/>